<dbReference type="SUPFAM" id="SSF51735">
    <property type="entry name" value="NAD(P)-binding Rossmann-fold domains"/>
    <property type="match status" value="1"/>
</dbReference>
<dbReference type="GO" id="GO:0008168">
    <property type="term" value="F:methyltransferase activity"/>
    <property type="evidence" value="ECO:0007669"/>
    <property type="project" value="UniProtKB-KW"/>
</dbReference>
<evidence type="ECO:0000256" key="6">
    <source>
        <dbReference type="ARBA" id="ARBA00022857"/>
    </source>
</evidence>
<accession>A0A151ZCV9</accession>
<dbReference type="SUPFAM" id="SSF48179">
    <property type="entry name" value="6-phosphogluconate dehydrogenase C-terminal domain-like"/>
    <property type="match status" value="1"/>
</dbReference>
<dbReference type="NCBIfam" id="TIGR00222">
    <property type="entry name" value="panB"/>
    <property type="match status" value="1"/>
</dbReference>
<dbReference type="InterPro" id="IPR003700">
    <property type="entry name" value="Pantoate_hydroxy_MeTrfase"/>
</dbReference>
<comment type="caution">
    <text evidence="12">The sequence shown here is derived from an EMBL/GenBank/DDBJ whole genome shotgun (WGS) entry which is preliminary data.</text>
</comment>
<dbReference type="AlphaFoldDB" id="A0A151ZCV9"/>
<dbReference type="InterPro" id="IPR013328">
    <property type="entry name" value="6PGD_dom2"/>
</dbReference>
<gene>
    <name evidence="12" type="ORF">DLAC_07587</name>
</gene>
<dbReference type="OrthoDB" id="425211at2759"/>
<dbReference type="PANTHER" id="PTHR20881">
    <property type="entry name" value="3-METHYL-2-OXOBUTANOATE HYDROXYMETHYLTRANSFERASE"/>
    <property type="match status" value="1"/>
</dbReference>
<dbReference type="HAMAP" id="MF_00156">
    <property type="entry name" value="PanB"/>
    <property type="match status" value="1"/>
</dbReference>
<comment type="similarity">
    <text evidence="3">Belongs to the PanB family.</text>
</comment>
<comment type="catalytic activity">
    <reaction evidence="8">
        <text>(6R)-5,10-methylene-5,6,7,8-tetrahydrofolate + 3-methyl-2-oxobutanoate + H2O = 2-dehydropantoate + (6S)-5,6,7,8-tetrahydrofolate</text>
        <dbReference type="Rhea" id="RHEA:11824"/>
        <dbReference type="ChEBI" id="CHEBI:11561"/>
        <dbReference type="ChEBI" id="CHEBI:11851"/>
        <dbReference type="ChEBI" id="CHEBI:15377"/>
        <dbReference type="ChEBI" id="CHEBI:15636"/>
        <dbReference type="ChEBI" id="CHEBI:57453"/>
        <dbReference type="EC" id="2.1.2.11"/>
    </reaction>
</comment>
<dbReference type="GO" id="GO:0005739">
    <property type="term" value="C:mitochondrion"/>
    <property type="evidence" value="ECO:0007669"/>
    <property type="project" value="TreeGrafter"/>
</dbReference>
<evidence type="ECO:0000256" key="8">
    <source>
        <dbReference type="ARBA" id="ARBA00049172"/>
    </source>
</evidence>
<evidence type="ECO:0000313" key="13">
    <source>
        <dbReference type="Proteomes" id="UP000076078"/>
    </source>
</evidence>
<keyword evidence="12" id="KW-0489">Methyltransferase</keyword>
<evidence type="ECO:0000256" key="1">
    <source>
        <dbReference type="ARBA" id="ARBA00005033"/>
    </source>
</evidence>
<dbReference type="OMA" id="MIMEMVL"/>
<evidence type="ECO:0000256" key="2">
    <source>
        <dbReference type="ARBA" id="ARBA00007870"/>
    </source>
</evidence>
<feature type="domain" description="Ketopantoate reductase N-terminal" evidence="10">
    <location>
        <begin position="440"/>
        <end position="599"/>
    </location>
</feature>
<dbReference type="GO" id="GO:0000287">
    <property type="term" value="F:magnesium ion binding"/>
    <property type="evidence" value="ECO:0007669"/>
    <property type="project" value="TreeGrafter"/>
</dbReference>
<dbReference type="InterPro" id="IPR040442">
    <property type="entry name" value="Pyrv_kinase-like_dom_sf"/>
</dbReference>
<dbReference type="SUPFAM" id="SSF51621">
    <property type="entry name" value="Phosphoenolpyruvate/pyruvate domain"/>
    <property type="match status" value="1"/>
</dbReference>
<evidence type="ECO:0000259" key="10">
    <source>
        <dbReference type="Pfam" id="PF02558"/>
    </source>
</evidence>
<dbReference type="Proteomes" id="UP000076078">
    <property type="component" value="Unassembled WGS sequence"/>
</dbReference>
<evidence type="ECO:0000259" key="11">
    <source>
        <dbReference type="Pfam" id="PF08546"/>
    </source>
</evidence>
<dbReference type="InterPro" id="IPR008927">
    <property type="entry name" value="6-PGluconate_DH-like_C_sf"/>
</dbReference>
<keyword evidence="7" id="KW-0560">Oxidoreductase</keyword>
<dbReference type="InterPro" id="IPR013752">
    <property type="entry name" value="KPA_reductase"/>
</dbReference>
<name>A0A151ZCV9_TIELA</name>
<dbReference type="STRING" id="361077.A0A151ZCV9"/>
<dbReference type="Gene3D" id="3.20.20.60">
    <property type="entry name" value="Phosphoenolpyruvate-binding domains"/>
    <property type="match status" value="1"/>
</dbReference>
<dbReference type="InterPro" id="IPR015813">
    <property type="entry name" value="Pyrv/PenolPyrv_kinase-like_dom"/>
</dbReference>
<dbReference type="Pfam" id="PF02548">
    <property type="entry name" value="Pantoate_transf"/>
    <property type="match status" value="1"/>
</dbReference>
<dbReference type="InterPro" id="IPR013332">
    <property type="entry name" value="KPR_N"/>
</dbReference>
<comment type="pathway">
    <text evidence="1">Cofactor biosynthesis; (R)-pantothenate biosynthesis; (R)-pantoate from 3-methyl-2-oxobutanoate: step 1/2.</text>
</comment>
<evidence type="ECO:0000313" key="12">
    <source>
        <dbReference type="EMBL" id="KYQ91792.1"/>
    </source>
</evidence>
<dbReference type="GO" id="GO:0032259">
    <property type="term" value="P:methylation"/>
    <property type="evidence" value="ECO:0007669"/>
    <property type="project" value="UniProtKB-KW"/>
</dbReference>
<dbReference type="EC" id="2.1.2.11" evidence="4"/>
<dbReference type="GO" id="GO:0003864">
    <property type="term" value="F:3-methyl-2-oxobutanoate hydroxymethyltransferase activity"/>
    <property type="evidence" value="ECO:0007669"/>
    <property type="project" value="UniProtKB-EC"/>
</dbReference>
<dbReference type="UniPathway" id="UPA00028">
    <property type="reaction ID" value="UER00003"/>
</dbReference>
<dbReference type="NCBIfam" id="NF001452">
    <property type="entry name" value="PRK00311.1"/>
    <property type="match status" value="1"/>
</dbReference>
<reference evidence="12 13" key="1">
    <citation type="submission" date="2015-12" db="EMBL/GenBank/DDBJ databases">
        <title>Dictyostelia acquired genes for synthesis and detection of signals that induce cell-type specialization by lateral gene transfer from prokaryotes.</title>
        <authorList>
            <person name="Gloeckner G."/>
            <person name="Schaap P."/>
        </authorList>
    </citation>
    <scope>NUCLEOTIDE SEQUENCE [LARGE SCALE GENOMIC DNA]</scope>
    <source>
        <strain evidence="12 13">TK</strain>
    </source>
</reference>
<dbReference type="Pfam" id="PF08546">
    <property type="entry name" value="ApbA_C"/>
    <property type="match status" value="1"/>
</dbReference>
<evidence type="ECO:0000256" key="3">
    <source>
        <dbReference type="ARBA" id="ARBA00008676"/>
    </source>
</evidence>
<evidence type="ECO:0000256" key="9">
    <source>
        <dbReference type="SAM" id="MobiDB-lite"/>
    </source>
</evidence>
<dbReference type="NCBIfam" id="TIGR00745">
    <property type="entry name" value="apbA_panE"/>
    <property type="match status" value="1"/>
</dbReference>
<feature type="domain" description="Ketopantoate reductase C-terminal" evidence="11">
    <location>
        <begin position="642"/>
        <end position="765"/>
    </location>
</feature>
<dbReference type="InParanoid" id="A0A151ZCV9"/>
<evidence type="ECO:0000256" key="4">
    <source>
        <dbReference type="ARBA" id="ARBA00012618"/>
    </source>
</evidence>
<feature type="compositionally biased region" description="Polar residues" evidence="9">
    <location>
        <begin position="394"/>
        <end position="404"/>
    </location>
</feature>
<feature type="region of interest" description="Disordered" evidence="9">
    <location>
        <begin position="386"/>
        <end position="412"/>
    </location>
</feature>
<dbReference type="GO" id="GO:0015940">
    <property type="term" value="P:pantothenate biosynthetic process"/>
    <property type="evidence" value="ECO:0007669"/>
    <property type="project" value="UniProtKB-UniPathway"/>
</dbReference>
<dbReference type="InterPro" id="IPR003710">
    <property type="entry name" value="ApbA"/>
</dbReference>
<dbReference type="Gene3D" id="1.10.1040.10">
    <property type="entry name" value="N-(1-d-carboxylethyl)-l-norvaline Dehydrogenase, domain 2"/>
    <property type="match status" value="1"/>
</dbReference>
<keyword evidence="6" id="KW-0521">NADP</keyword>
<dbReference type="Gene3D" id="3.40.50.720">
    <property type="entry name" value="NAD(P)-binding Rossmann-like Domain"/>
    <property type="match status" value="1"/>
</dbReference>
<dbReference type="Pfam" id="PF02558">
    <property type="entry name" value="ApbA"/>
    <property type="match status" value="1"/>
</dbReference>
<dbReference type="FunCoup" id="A0A151ZCV9">
    <property type="interactions" value="82"/>
</dbReference>
<protein>
    <recommendedName>
        <fullName evidence="4">3-methyl-2-oxobutanoate hydroxymethyltransferase</fullName>
        <ecNumber evidence="4">2.1.2.11</ecNumber>
    </recommendedName>
</protein>
<dbReference type="EMBL" id="LODT01000034">
    <property type="protein sequence ID" value="KYQ91792.1"/>
    <property type="molecule type" value="Genomic_DNA"/>
</dbReference>
<keyword evidence="13" id="KW-1185">Reference proteome</keyword>
<dbReference type="CDD" id="cd06557">
    <property type="entry name" value="KPHMT-like"/>
    <property type="match status" value="1"/>
</dbReference>
<keyword evidence="5 12" id="KW-0808">Transferase</keyword>
<sequence length="782" mass="86130">MLQCLRQTVLRSNTLKNFIYKNEKLNRNIVDIYRFICTEKKQQCNFNLINSKSNNSINNNSSSGSNLSYSGLKSYYSTHVNSEDKKVTILDLKKKYQEGKPLTMVTAYDYCSGKEVDRAGIDMILVGDSLGMVMLGEKSTTSVTMDQVIHHSKAVIKGNKRAFVVGDMPFGSFEASPRDAVQNAIRLVKETQVDAIKLEGGKKHQDKIKAIVEAGIPVMGHIGLTPQSVSSFGGFKLQGKTAEEANKILEDALALQEAGCFAIVIEMVPHAVATSLTRMLKIPTIGIGAGNGTSGQVLVYHDMLGMYSDFLPKFVKQYANISKHIQEALSNFKQEVTSRSFPDSLHSFSMKENELNEYLTPLDNQKKIEKQQLLYENSEILKNTSKKSTVSTSIQEPNTTQSVSKPLDDNNTKLNNNIIENVKKQMNSKVLEDKKKKPKVVVIGAGAMGSFFSAKLAQNNLADLWMVSGWKEHVDHINKKGLILHNIGGETQEIRSIKATLDSLDVIKDGSYPDLALVLVKSNSTKQAALTAAKMISGNPNAVVLTLQNGIGNRESLESCIQEKGYKNVVWQGVTSNGAQVVSPGHVKHTGHGLTYLASPNLKLGVNSEMLQPKSKEEHQALEALSEILNQAGILTQLSYDVDSLVWGKVVVNAAINPLSAVLGVPNGYLVQNEYSKQMMKKIIVEGMDVCKAKGIRLPYGEDSEEGFKYVAQIAERTKANYSSMLQDVIRGQQTEIDSINGVIVEEGEKLDIPVQYNKMIMEMVLSCHKKNDHISLATCNK</sequence>
<dbReference type="GO" id="GO:0008677">
    <property type="term" value="F:2-dehydropantoate 2-reductase activity"/>
    <property type="evidence" value="ECO:0007669"/>
    <property type="project" value="InterPro"/>
</dbReference>
<evidence type="ECO:0000256" key="5">
    <source>
        <dbReference type="ARBA" id="ARBA00022679"/>
    </source>
</evidence>
<dbReference type="InterPro" id="IPR036291">
    <property type="entry name" value="NAD(P)-bd_dom_sf"/>
</dbReference>
<dbReference type="FunFam" id="3.20.20.60:FF:000003">
    <property type="entry name" value="3-methyl-2-oxobutanoate hydroxymethyltransferase"/>
    <property type="match status" value="1"/>
</dbReference>
<organism evidence="12 13">
    <name type="scientific">Tieghemostelium lacteum</name>
    <name type="common">Slime mold</name>
    <name type="synonym">Dictyostelium lacteum</name>
    <dbReference type="NCBI Taxonomy" id="361077"/>
    <lineage>
        <taxon>Eukaryota</taxon>
        <taxon>Amoebozoa</taxon>
        <taxon>Evosea</taxon>
        <taxon>Eumycetozoa</taxon>
        <taxon>Dictyostelia</taxon>
        <taxon>Dictyosteliales</taxon>
        <taxon>Raperosteliaceae</taxon>
        <taxon>Tieghemostelium</taxon>
    </lineage>
</organism>
<proteinExistence type="inferred from homology"/>
<dbReference type="PANTHER" id="PTHR20881:SF0">
    <property type="entry name" value="3-METHYL-2-OXOBUTANOATE HYDROXYMETHYLTRANSFERASE"/>
    <property type="match status" value="1"/>
</dbReference>
<evidence type="ECO:0000256" key="7">
    <source>
        <dbReference type="ARBA" id="ARBA00023002"/>
    </source>
</evidence>
<comment type="similarity">
    <text evidence="2">Belongs to the ketopantoate reductase family.</text>
</comment>